<reference evidence="3" key="1">
    <citation type="submission" date="2021-02" db="EMBL/GenBank/DDBJ databases">
        <authorList>
            <person name="Nowell W R."/>
        </authorList>
    </citation>
    <scope>NUCLEOTIDE SEQUENCE</scope>
</reference>
<dbReference type="Proteomes" id="UP000663828">
    <property type="component" value="Unassembled WGS sequence"/>
</dbReference>
<keyword evidence="4" id="KW-1185">Reference proteome</keyword>
<accession>A0A815V9V3</accession>
<evidence type="ECO:0000313" key="4">
    <source>
        <dbReference type="Proteomes" id="UP000663828"/>
    </source>
</evidence>
<dbReference type="EMBL" id="CAJNOR010004866">
    <property type="protein sequence ID" value="CAF1531992.1"/>
    <property type="molecule type" value="Genomic_DNA"/>
</dbReference>
<organism evidence="3 4">
    <name type="scientific">Adineta ricciae</name>
    <name type="common">Rotifer</name>
    <dbReference type="NCBI Taxonomy" id="249248"/>
    <lineage>
        <taxon>Eukaryota</taxon>
        <taxon>Metazoa</taxon>
        <taxon>Spiralia</taxon>
        <taxon>Gnathifera</taxon>
        <taxon>Rotifera</taxon>
        <taxon>Eurotatoria</taxon>
        <taxon>Bdelloidea</taxon>
        <taxon>Adinetida</taxon>
        <taxon>Adinetidae</taxon>
        <taxon>Adineta</taxon>
    </lineage>
</organism>
<feature type="coiled-coil region" evidence="1">
    <location>
        <begin position="35"/>
        <end position="76"/>
    </location>
</feature>
<gene>
    <name evidence="3" type="ORF">XAT740_LOCUS41539</name>
</gene>
<feature type="compositionally biased region" description="Polar residues" evidence="2">
    <location>
        <begin position="1"/>
        <end position="17"/>
    </location>
</feature>
<evidence type="ECO:0000256" key="2">
    <source>
        <dbReference type="SAM" id="MobiDB-lite"/>
    </source>
</evidence>
<name>A0A815V9V3_ADIRI</name>
<dbReference type="AlphaFoldDB" id="A0A815V9V3"/>
<comment type="caution">
    <text evidence="3">The sequence shown here is derived from an EMBL/GenBank/DDBJ whole genome shotgun (WGS) entry which is preliminary data.</text>
</comment>
<evidence type="ECO:0000256" key="1">
    <source>
        <dbReference type="SAM" id="Coils"/>
    </source>
</evidence>
<keyword evidence="1" id="KW-0175">Coiled coil</keyword>
<sequence>MNNTPLKGKENNSNYDPGQSPHEMTAMITHLNNQISNLTSENATLMEIISKLEKTIESLNQKIMVLEVQLQLEKERRLKDSDSSNSPPAVKD</sequence>
<evidence type="ECO:0000313" key="3">
    <source>
        <dbReference type="EMBL" id="CAF1531992.1"/>
    </source>
</evidence>
<protein>
    <submittedName>
        <fullName evidence="3">Uncharacterized protein</fullName>
    </submittedName>
</protein>
<proteinExistence type="predicted"/>
<feature type="region of interest" description="Disordered" evidence="2">
    <location>
        <begin position="1"/>
        <end position="22"/>
    </location>
</feature>